<dbReference type="GO" id="GO:0005524">
    <property type="term" value="F:ATP binding"/>
    <property type="evidence" value="ECO:0007669"/>
    <property type="project" value="UniProtKB-KW"/>
</dbReference>
<dbReference type="EMBL" id="RBIN01000003">
    <property type="protein sequence ID" value="RKR06199.1"/>
    <property type="molecule type" value="Genomic_DNA"/>
</dbReference>
<feature type="domain" description="ABC transporter" evidence="5">
    <location>
        <begin position="5"/>
        <end position="236"/>
    </location>
</feature>
<evidence type="ECO:0000256" key="4">
    <source>
        <dbReference type="ARBA" id="ARBA00022840"/>
    </source>
</evidence>
<evidence type="ECO:0000256" key="2">
    <source>
        <dbReference type="ARBA" id="ARBA00022448"/>
    </source>
</evidence>
<evidence type="ECO:0000256" key="3">
    <source>
        <dbReference type="ARBA" id="ARBA00022741"/>
    </source>
</evidence>
<keyword evidence="2" id="KW-0813">Transport</keyword>
<proteinExistence type="inferred from homology"/>
<dbReference type="RefSeq" id="WP_121172128.1">
    <property type="nucleotide sequence ID" value="NZ_RBIN01000003.1"/>
</dbReference>
<name>A0A420WY96_9GAMM</name>
<dbReference type="GO" id="GO:0016887">
    <property type="term" value="F:ATP hydrolysis activity"/>
    <property type="evidence" value="ECO:0007669"/>
    <property type="project" value="InterPro"/>
</dbReference>
<dbReference type="InterPro" id="IPR003593">
    <property type="entry name" value="AAA+_ATPase"/>
</dbReference>
<dbReference type="OrthoDB" id="9806726at2"/>
<dbReference type="SMART" id="SM00382">
    <property type="entry name" value="AAA"/>
    <property type="match status" value="1"/>
</dbReference>
<dbReference type="PROSITE" id="PS50893">
    <property type="entry name" value="ABC_TRANSPORTER_2"/>
    <property type="match status" value="1"/>
</dbReference>
<dbReference type="AlphaFoldDB" id="A0A420WY96"/>
<dbReference type="Gene3D" id="3.40.50.300">
    <property type="entry name" value="P-loop containing nucleotide triphosphate hydrolases"/>
    <property type="match status" value="1"/>
</dbReference>
<dbReference type="PROSITE" id="PS00211">
    <property type="entry name" value="ABC_TRANSPORTER_1"/>
    <property type="match status" value="1"/>
</dbReference>
<dbReference type="SUPFAM" id="SSF52540">
    <property type="entry name" value="P-loop containing nucleoside triphosphate hydrolases"/>
    <property type="match status" value="1"/>
</dbReference>
<protein>
    <submittedName>
        <fullName evidence="6">Zinc transport system ATP-binding protein</fullName>
    </submittedName>
</protein>
<dbReference type="FunFam" id="3.40.50.300:FF:000134">
    <property type="entry name" value="Iron-enterobactin ABC transporter ATP-binding protein"/>
    <property type="match status" value="1"/>
</dbReference>
<sequence length="241" mass="26957">MEPAIDLEHVGLTLEGQSILEDVSLRVPHQQFLGLIGPNGGGKSTLLRMMLGLMRPDSGRIRMLGRSPRHAARSIGYVPQFTRFTRSFPISVEDVVLMGRLGSGRWWGPWRRQDRRAIDGVFETLAIEALRHRRIEGLSGGQMQRVLIARALACQPSILLLDEPTASVDTDGERALFDLFAHLRCDTTIVLISHDLGFISDHVDRVVCLNRTLIDHAAEPVTADTIAQLYGQQVRMVHHHH</sequence>
<evidence type="ECO:0000313" key="6">
    <source>
        <dbReference type="EMBL" id="RKR06199.1"/>
    </source>
</evidence>
<comment type="similarity">
    <text evidence="1">Belongs to the ABC transporter superfamily.</text>
</comment>
<evidence type="ECO:0000259" key="5">
    <source>
        <dbReference type="PROSITE" id="PS50893"/>
    </source>
</evidence>
<dbReference type="InterPro" id="IPR027417">
    <property type="entry name" value="P-loop_NTPase"/>
</dbReference>
<dbReference type="PANTHER" id="PTHR42734">
    <property type="entry name" value="METAL TRANSPORT SYSTEM ATP-BINDING PROTEIN TM_0124-RELATED"/>
    <property type="match status" value="1"/>
</dbReference>
<organism evidence="6 7">
    <name type="scientific">Kushneria sinocarnis</name>
    <dbReference type="NCBI Taxonomy" id="595502"/>
    <lineage>
        <taxon>Bacteria</taxon>
        <taxon>Pseudomonadati</taxon>
        <taxon>Pseudomonadota</taxon>
        <taxon>Gammaproteobacteria</taxon>
        <taxon>Oceanospirillales</taxon>
        <taxon>Halomonadaceae</taxon>
        <taxon>Kushneria</taxon>
    </lineage>
</organism>
<reference evidence="6 7" key="1">
    <citation type="submission" date="2018-10" db="EMBL/GenBank/DDBJ databases">
        <title>Genomic Encyclopedia of Type Strains, Phase IV (KMG-IV): sequencing the most valuable type-strain genomes for metagenomic binning, comparative biology and taxonomic classification.</title>
        <authorList>
            <person name="Goeker M."/>
        </authorList>
    </citation>
    <scope>NUCLEOTIDE SEQUENCE [LARGE SCALE GENOMIC DNA]</scope>
    <source>
        <strain evidence="6 7">DSM 23229</strain>
    </source>
</reference>
<accession>A0A420WY96</accession>
<evidence type="ECO:0000313" key="7">
    <source>
        <dbReference type="Proteomes" id="UP000281975"/>
    </source>
</evidence>
<comment type="caution">
    <text evidence="6">The sequence shown here is derived from an EMBL/GenBank/DDBJ whole genome shotgun (WGS) entry which is preliminary data.</text>
</comment>
<gene>
    <name evidence="6" type="ORF">C7446_1136</name>
</gene>
<keyword evidence="4 6" id="KW-0067">ATP-binding</keyword>
<keyword evidence="7" id="KW-1185">Reference proteome</keyword>
<dbReference type="PANTHER" id="PTHR42734:SF17">
    <property type="entry name" value="METAL TRANSPORT SYSTEM ATP-BINDING PROTEIN TM_0124-RELATED"/>
    <property type="match status" value="1"/>
</dbReference>
<evidence type="ECO:0000256" key="1">
    <source>
        <dbReference type="ARBA" id="ARBA00005417"/>
    </source>
</evidence>
<dbReference type="InterPro" id="IPR017871">
    <property type="entry name" value="ABC_transporter-like_CS"/>
</dbReference>
<dbReference type="InterPro" id="IPR050153">
    <property type="entry name" value="Metal_Ion_Import_ABC"/>
</dbReference>
<dbReference type="InterPro" id="IPR003439">
    <property type="entry name" value="ABC_transporter-like_ATP-bd"/>
</dbReference>
<dbReference type="Proteomes" id="UP000281975">
    <property type="component" value="Unassembled WGS sequence"/>
</dbReference>
<dbReference type="CDD" id="cd03235">
    <property type="entry name" value="ABC_Metallic_Cations"/>
    <property type="match status" value="1"/>
</dbReference>
<keyword evidence="3" id="KW-0547">Nucleotide-binding</keyword>
<dbReference type="Pfam" id="PF00005">
    <property type="entry name" value="ABC_tran"/>
    <property type="match status" value="1"/>
</dbReference>